<dbReference type="Gene3D" id="2.60.40.3680">
    <property type="match status" value="2"/>
</dbReference>
<organism evidence="3 4">
    <name type="scientific">Psychrobacter aestuarii</name>
    <dbReference type="NCBI Taxonomy" id="556327"/>
    <lineage>
        <taxon>Bacteria</taxon>
        <taxon>Pseudomonadati</taxon>
        <taxon>Pseudomonadota</taxon>
        <taxon>Gammaproteobacteria</taxon>
        <taxon>Moraxellales</taxon>
        <taxon>Moraxellaceae</taxon>
        <taxon>Psychrobacter</taxon>
    </lineage>
</organism>
<sequence>MKNPYYLLPKAVFITCGLAATALLPIIVQANDSTGYVGTGGVEYIKNKNISMHSEDLYISKDEIRVNYEFKNLSNKDITETILFPMPAVPSFLDSDYADTDSTYDSFKVWVNGRAIQPKLHVRTFMSPLVIENGYSTHTDEAVDTTDIFKSCGITDTDMLAPWTYQVYAEDVNRKLLACDNPQLTRFIKDRTDSYIFWDSQIIYSWQQTFKANSTTTVKHTYAPLVGGSVHLGEEEFGNFCVDDYTRRGFHKSGARPYQALSYILTTGANWAKPIKDFTLTVERDKNELVSFCWQGKGKVKKIAPNTFQIKESDFVPTHDFDVIFVHK</sequence>
<proteinExistence type="predicted"/>
<accession>A0ABN0VM25</accession>
<feature type="domain" description="DUF4424" evidence="2">
    <location>
        <begin position="30"/>
        <end position="323"/>
    </location>
</feature>
<gene>
    <name evidence="3" type="ORF">GCM10009129_05380</name>
</gene>
<dbReference type="Pfam" id="PF14415">
    <property type="entry name" value="DUF4424"/>
    <property type="match status" value="1"/>
</dbReference>
<evidence type="ECO:0000313" key="4">
    <source>
        <dbReference type="Proteomes" id="UP001501787"/>
    </source>
</evidence>
<feature type="signal peptide" evidence="1">
    <location>
        <begin position="1"/>
        <end position="30"/>
    </location>
</feature>
<evidence type="ECO:0000259" key="2">
    <source>
        <dbReference type="Pfam" id="PF14415"/>
    </source>
</evidence>
<evidence type="ECO:0000313" key="3">
    <source>
        <dbReference type="EMBL" id="GAA0310969.1"/>
    </source>
</evidence>
<keyword evidence="4" id="KW-1185">Reference proteome</keyword>
<evidence type="ECO:0000256" key="1">
    <source>
        <dbReference type="SAM" id="SignalP"/>
    </source>
</evidence>
<keyword evidence="1" id="KW-0732">Signal</keyword>
<protein>
    <submittedName>
        <fullName evidence="3">DUF4424 family protein</fullName>
    </submittedName>
</protein>
<dbReference type="Proteomes" id="UP001501787">
    <property type="component" value="Unassembled WGS sequence"/>
</dbReference>
<dbReference type="EMBL" id="BAAAFR010000001">
    <property type="protein sequence ID" value="GAA0310969.1"/>
    <property type="molecule type" value="Genomic_DNA"/>
</dbReference>
<dbReference type="InterPro" id="IPR025538">
    <property type="entry name" value="DUF4424"/>
</dbReference>
<comment type="caution">
    <text evidence="3">The sequence shown here is derived from an EMBL/GenBank/DDBJ whole genome shotgun (WGS) entry which is preliminary data.</text>
</comment>
<reference evidence="3 4" key="1">
    <citation type="journal article" date="2019" name="Int. J. Syst. Evol. Microbiol.">
        <title>The Global Catalogue of Microorganisms (GCM) 10K type strain sequencing project: providing services to taxonomists for standard genome sequencing and annotation.</title>
        <authorList>
            <consortium name="The Broad Institute Genomics Platform"/>
            <consortium name="The Broad Institute Genome Sequencing Center for Infectious Disease"/>
            <person name="Wu L."/>
            <person name="Ma J."/>
        </authorList>
    </citation>
    <scope>NUCLEOTIDE SEQUENCE [LARGE SCALE GENOMIC DNA]</scope>
    <source>
        <strain evidence="3 4">JCM 16343</strain>
    </source>
</reference>
<feature type="chain" id="PRO_5046294236" evidence="1">
    <location>
        <begin position="31"/>
        <end position="328"/>
    </location>
</feature>
<name>A0ABN0VM25_9GAMM</name>